<dbReference type="AlphaFoldDB" id="A0A562QEY2"/>
<evidence type="ECO:0000313" key="3">
    <source>
        <dbReference type="Proteomes" id="UP000315711"/>
    </source>
</evidence>
<dbReference type="Pfam" id="PF00501">
    <property type="entry name" value="AMP-binding"/>
    <property type="match status" value="1"/>
</dbReference>
<proteinExistence type="predicted"/>
<accession>A0A562QEY2</accession>
<dbReference type="InterPro" id="IPR000873">
    <property type="entry name" value="AMP-dep_synth/lig_dom"/>
</dbReference>
<dbReference type="Gene3D" id="3.40.50.12780">
    <property type="entry name" value="N-terminal domain of ligase-like"/>
    <property type="match status" value="1"/>
</dbReference>
<feature type="domain" description="AMP-dependent synthetase/ligase" evidence="1">
    <location>
        <begin position="3"/>
        <end position="115"/>
    </location>
</feature>
<dbReference type="GO" id="GO:0016405">
    <property type="term" value="F:CoA-ligase activity"/>
    <property type="evidence" value="ECO:0007669"/>
    <property type="project" value="TreeGrafter"/>
</dbReference>
<reference evidence="2 3" key="1">
    <citation type="journal article" date="2015" name="Stand. Genomic Sci.">
        <title>Genomic Encyclopedia of Bacterial and Archaeal Type Strains, Phase III: the genomes of soil and plant-associated and newly described type strains.</title>
        <authorList>
            <person name="Whitman W.B."/>
            <person name="Woyke T."/>
            <person name="Klenk H.P."/>
            <person name="Zhou Y."/>
            <person name="Lilburn T.G."/>
            <person name="Beck B.J."/>
            <person name="De Vos P."/>
            <person name="Vandamme P."/>
            <person name="Eisen J.A."/>
            <person name="Garrity G."/>
            <person name="Hugenholtz P."/>
            <person name="Kyrpides N.C."/>
        </authorList>
    </citation>
    <scope>NUCLEOTIDE SEQUENCE [LARGE SCALE GENOMIC DNA]</scope>
    <source>
        <strain evidence="2 3">CGMCC 1.10116</strain>
    </source>
</reference>
<sequence>MVAGPIYHAAPWIFITMQMIVGGTLVIQESFEPEQFLVVVERYQVTNSFLAPTMFNFIVNLNKEIREKYTINSIRVLILAGSPLPTPTKLDILNVFPSADLHEFYGSTESAITLNMKPKDIK</sequence>
<evidence type="ECO:0000313" key="2">
    <source>
        <dbReference type="EMBL" id="TWI54730.1"/>
    </source>
</evidence>
<protein>
    <submittedName>
        <fullName evidence="2">Long-chain acyl-CoA synthetase</fullName>
    </submittedName>
</protein>
<organism evidence="2 3">
    <name type="scientific">Halalkalibacter nanhaiisediminis</name>
    <dbReference type="NCBI Taxonomy" id="688079"/>
    <lineage>
        <taxon>Bacteria</taxon>
        <taxon>Bacillati</taxon>
        <taxon>Bacillota</taxon>
        <taxon>Bacilli</taxon>
        <taxon>Bacillales</taxon>
        <taxon>Bacillaceae</taxon>
        <taxon>Halalkalibacter</taxon>
    </lineage>
</organism>
<dbReference type="SUPFAM" id="SSF56801">
    <property type="entry name" value="Acetyl-CoA synthetase-like"/>
    <property type="match status" value="1"/>
</dbReference>
<evidence type="ECO:0000259" key="1">
    <source>
        <dbReference type="Pfam" id="PF00501"/>
    </source>
</evidence>
<dbReference type="EMBL" id="VLKZ01000008">
    <property type="protein sequence ID" value="TWI54730.1"/>
    <property type="molecule type" value="Genomic_DNA"/>
</dbReference>
<gene>
    <name evidence="2" type="ORF">IQ10_02955</name>
</gene>
<dbReference type="PANTHER" id="PTHR24096">
    <property type="entry name" value="LONG-CHAIN-FATTY-ACID--COA LIGASE"/>
    <property type="match status" value="1"/>
</dbReference>
<comment type="caution">
    <text evidence="2">The sequence shown here is derived from an EMBL/GenBank/DDBJ whole genome shotgun (WGS) entry which is preliminary data.</text>
</comment>
<dbReference type="PANTHER" id="PTHR24096:SF323">
    <property type="entry name" value="BLR3536 PROTEIN"/>
    <property type="match status" value="1"/>
</dbReference>
<dbReference type="Proteomes" id="UP000315711">
    <property type="component" value="Unassembled WGS sequence"/>
</dbReference>
<keyword evidence="3" id="KW-1185">Reference proteome</keyword>
<dbReference type="InterPro" id="IPR042099">
    <property type="entry name" value="ANL_N_sf"/>
</dbReference>
<dbReference type="OrthoDB" id="9803968at2"/>
<name>A0A562QEY2_9BACI</name>